<dbReference type="PROSITE" id="PS00062">
    <property type="entry name" value="ALDOKETO_REDUCTASE_2"/>
    <property type="match status" value="1"/>
</dbReference>
<evidence type="ECO:0000313" key="8">
    <source>
        <dbReference type="EMBL" id="HIZ70034.1"/>
    </source>
</evidence>
<comment type="similarity">
    <text evidence="1">Belongs to the aldo/keto reductase family.</text>
</comment>
<evidence type="ECO:0000256" key="2">
    <source>
        <dbReference type="ARBA" id="ARBA00022857"/>
    </source>
</evidence>
<feature type="site" description="Lowers pKa of active site Tyr" evidence="6">
    <location>
        <position position="73"/>
    </location>
</feature>
<feature type="active site" description="Proton donor" evidence="4">
    <location>
        <position position="48"/>
    </location>
</feature>
<name>A0A9D2FZ17_9BACT</name>
<evidence type="ECO:0000256" key="6">
    <source>
        <dbReference type="PIRSR" id="PIRSR000097-3"/>
    </source>
</evidence>
<evidence type="ECO:0000256" key="5">
    <source>
        <dbReference type="PIRSR" id="PIRSR000097-2"/>
    </source>
</evidence>
<dbReference type="EMBL" id="DXBE01000067">
    <property type="protein sequence ID" value="HIZ70034.1"/>
    <property type="molecule type" value="Genomic_DNA"/>
</dbReference>
<dbReference type="PROSITE" id="PS00798">
    <property type="entry name" value="ALDOKETO_REDUCTASE_1"/>
    <property type="match status" value="1"/>
</dbReference>
<gene>
    <name evidence="8" type="ORF">H9966_09200</name>
</gene>
<evidence type="ECO:0000259" key="7">
    <source>
        <dbReference type="Pfam" id="PF00248"/>
    </source>
</evidence>
<dbReference type="PRINTS" id="PR00069">
    <property type="entry name" value="ALDKETRDTASE"/>
</dbReference>
<dbReference type="Gene3D" id="3.20.20.100">
    <property type="entry name" value="NADP-dependent oxidoreductase domain"/>
    <property type="match status" value="1"/>
</dbReference>
<feature type="domain" description="NADP-dependent oxidoreductase" evidence="7">
    <location>
        <begin position="24"/>
        <end position="255"/>
    </location>
</feature>
<protein>
    <submittedName>
        <fullName evidence="8">Aldo/keto reductase</fullName>
    </submittedName>
</protein>
<dbReference type="InterPro" id="IPR018170">
    <property type="entry name" value="Aldo/ket_reductase_CS"/>
</dbReference>
<accession>A0A9D2FZ17</accession>
<evidence type="ECO:0000256" key="3">
    <source>
        <dbReference type="ARBA" id="ARBA00023002"/>
    </source>
</evidence>
<evidence type="ECO:0000256" key="1">
    <source>
        <dbReference type="ARBA" id="ARBA00007905"/>
    </source>
</evidence>
<proteinExistence type="inferred from homology"/>
<dbReference type="PANTHER" id="PTHR43827:SF3">
    <property type="entry name" value="NADP-DEPENDENT OXIDOREDUCTASE DOMAIN-CONTAINING PROTEIN"/>
    <property type="match status" value="1"/>
</dbReference>
<dbReference type="FunFam" id="3.20.20.100:FF:000015">
    <property type="entry name" value="Oxidoreductase, aldo/keto reductase family"/>
    <property type="match status" value="1"/>
</dbReference>
<evidence type="ECO:0000256" key="4">
    <source>
        <dbReference type="PIRSR" id="PIRSR000097-1"/>
    </source>
</evidence>
<dbReference type="Proteomes" id="UP000824055">
    <property type="component" value="Unassembled WGS sequence"/>
</dbReference>
<reference evidence="8" key="1">
    <citation type="journal article" date="2021" name="PeerJ">
        <title>Extensive microbial diversity within the chicken gut microbiome revealed by metagenomics and culture.</title>
        <authorList>
            <person name="Gilroy R."/>
            <person name="Ravi A."/>
            <person name="Getino M."/>
            <person name="Pursley I."/>
            <person name="Horton D.L."/>
            <person name="Alikhan N.F."/>
            <person name="Baker D."/>
            <person name="Gharbi K."/>
            <person name="Hall N."/>
            <person name="Watson M."/>
            <person name="Adriaenssens E.M."/>
            <person name="Foster-Nyarko E."/>
            <person name="Jarju S."/>
            <person name="Secka A."/>
            <person name="Antonio M."/>
            <person name="Oren A."/>
            <person name="Chaudhuri R.R."/>
            <person name="La Ragione R."/>
            <person name="Hildebrand F."/>
            <person name="Pallen M.J."/>
        </authorList>
    </citation>
    <scope>NUCLEOTIDE SEQUENCE</scope>
    <source>
        <strain evidence="8">ChiHecec3B27-8219</strain>
    </source>
</reference>
<dbReference type="CDD" id="cd19133">
    <property type="entry name" value="AKR_AKR5F1"/>
    <property type="match status" value="1"/>
</dbReference>
<dbReference type="PROSITE" id="PS00063">
    <property type="entry name" value="ALDOKETO_REDUCTASE_3"/>
    <property type="match status" value="1"/>
</dbReference>
<organism evidence="8 9">
    <name type="scientific">Candidatus Prevotella avicola</name>
    <dbReference type="NCBI Taxonomy" id="2838738"/>
    <lineage>
        <taxon>Bacteria</taxon>
        <taxon>Pseudomonadati</taxon>
        <taxon>Bacteroidota</taxon>
        <taxon>Bacteroidia</taxon>
        <taxon>Bacteroidales</taxon>
        <taxon>Prevotellaceae</taxon>
        <taxon>Prevotella</taxon>
    </lineage>
</organism>
<keyword evidence="2" id="KW-0521">NADP</keyword>
<dbReference type="PANTHER" id="PTHR43827">
    <property type="entry name" value="2,5-DIKETO-D-GLUCONIC ACID REDUCTASE"/>
    <property type="match status" value="1"/>
</dbReference>
<dbReference type="GO" id="GO:0016616">
    <property type="term" value="F:oxidoreductase activity, acting on the CH-OH group of donors, NAD or NADP as acceptor"/>
    <property type="evidence" value="ECO:0007669"/>
    <property type="project" value="UniProtKB-ARBA"/>
</dbReference>
<dbReference type="InterPro" id="IPR023210">
    <property type="entry name" value="NADP_OxRdtase_dom"/>
</dbReference>
<keyword evidence="3" id="KW-0560">Oxidoreductase</keyword>
<dbReference type="InterPro" id="IPR036812">
    <property type="entry name" value="NAD(P)_OxRdtase_dom_sf"/>
</dbReference>
<dbReference type="Pfam" id="PF00248">
    <property type="entry name" value="Aldo_ket_red"/>
    <property type="match status" value="1"/>
</dbReference>
<dbReference type="SUPFAM" id="SSF51430">
    <property type="entry name" value="NAD(P)-linked oxidoreductase"/>
    <property type="match status" value="1"/>
</dbReference>
<reference evidence="8" key="2">
    <citation type="submission" date="2021-04" db="EMBL/GenBank/DDBJ databases">
        <authorList>
            <person name="Gilroy R."/>
        </authorList>
    </citation>
    <scope>NUCLEOTIDE SEQUENCE</scope>
    <source>
        <strain evidence="8">ChiHecec3B27-8219</strain>
    </source>
</reference>
<feature type="binding site" evidence="5">
    <location>
        <position position="106"/>
    </location>
    <ligand>
        <name>substrate</name>
    </ligand>
</feature>
<dbReference type="AlphaFoldDB" id="A0A9D2FZ17"/>
<sequence length="280" mass="31979">MKTITLNNGIEMPLLGYGVYLVDPKECEHHVLEAIGMGYRLIDTAQVYHNEEGVGNAMLKCGVPREELFITTKIWVSNAGEKKAADSIEESLRKLRTDYVDLLLIHQPFGDYPGTWRAMERTVKEGKARAIGLSNFYADRFVDLALYANIKPAINQLMTNVFTQRWEDEREMKSYGTRLMAWGPLAQGKENLAACPQLASLAEKYGKTPQQVALRYLLERDIIAIPKSTHADRMRQNLDVFDFSLTREEVESLRPLDKPVPFSRSHRNPEKVIQYWATKA</sequence>
<dbReference type="InterPro" id="IPR020471">
    <property type="entry name" value="AKR"/>
</dbReference>
<comment type="caution">
    <text evidence="8">The sequence shown here is derived from an EMBL/GenBank/DDBJ whole genome shotgun (WGS) entry which is preliminary data.</text>
</comment>
<dbReference type="PIRSF" id="PIRSF000097">
    <property type="entry name" value="AKR"/>
    <property type="match status" value="1"/>
</dbReference>
<evidence type="ECO:0000313" key="9">
    <source>
        <dbReference type="Proteomes" id="UP000824055"/>
    </source>
</evidence>